<name>A0ABV4ERV4_BRAEL</name>
<accession>A0ABV4ERV4</accession>
<evidence type="ECO:0000313" key="2">
    <source>
        <dbReference type="Proteomes" id="UP001565471"/>
    </source>
</evidence>
<dbReference type="Proteomes" id="UP001565471">
    <property type="component" value="Unassembled WGS sequence"/>
</dbReference>
<keyword evidence="2" id="KW-1185">Reference proteome</keyword>
<sequence>MSNALPLLARCQSSILACSASRTASSSRFFGPSFWMMAASPAQNASGAIPVFGVASLAMKSNRTGAIFNPWASTRVMMGFLKEMGRLAAVFERNQQKTRQRAAFTALLALKPRL</sequence>
<proteinExistence type="predicted"/>
<evidence type="ECO:0008006" key="3">
    <source>
        <dbReference type="Google" id="ProtNLM"/>
    </source>
</evidence>
<gene>
    <name evidence="1" type="ORF">ABIF29_000671</name>
</gene>
<organism evidence="1 2">
    <name type="scientific">Bradyrhizobium elkanii</name>
    <dbReference type="NCBI Taxonomy" id="29448"/>
    <lineage>
        <taxon>Bacteria</taxon>
        <taxon>Pseudomonadati</taxon>
        <taxon>Pseudomonadota</taxon>
        <taxon>Alphaproteobacteria</taxon>
        <taxon>Hyphomicrobiales</taxon>
        <taxon>Nitrobacteraceae</taxon>
        <taxon>Bradyrhizobium</taxon>
    </lineage>
</organism>
<reference evidence="1 2" key="1">
    <citation type="submission" date="2024-07" db="EMBL/GenBank/DDBJ databases">
        <title>Genomic Encyclopedia of Type Strains, Phase V (KMG-V): Genome sequencing to study the core and pangenomes of soil and plant-associated prokaryotes.</title>
        <authorList>
            <person name="Whitman W."/>
        </authorList>
    </citation>
    <scope>NUCLEOTIDE SEQUENCE [LARGE SCALE GENOMIC DNA]</scope>
    <source>
        <strain evidence="1 2">USDA 415</strain>
    </source>
</reference>
<dbReference type="EMBL" id="JBGBZA010000002">
    <property type="protein sequence ID" value="MEY9313872.1"/>
    <property type="molecule type" value="Genomic_DNA"/>
</dbReference>
<evidence type="ECO:0000313" key="1">
    <source>
        <dbReference type="EMBL" id="MEY9313872.1"/>
    </source>
</evidence>
<protein>
    <recommendedName>
        <fullName evidence="3">Secreted protein</fullName>
    </recommendedName>
</protein>
<comment type="caution">
    <text evidence="1">The sequence shown here is derived from an EMBL/GenBank/DDBJ whole genome shotgun (WGS) entry which is preliminary data.</text>
</comment>